<gene>
    <name evidence="10" type="ORF">ERS852408_02636</name>
    <name evidence="9" type="ORF">ERS852573_02837</name>
    <name evidence="13" type="ORF">G4332_13115</name>
    <name evidence="12" type="ORF">GT565_08295</name>
    <name evidence="11" type="ORF">GT576_08555</name>
</gene>
<keyword evidence="3" id="KW-0813">Transport</keyword>
<reference evidence="14 15" key="1">
    <citation type="submission" date="2015-09" db="EMBL/GenBank/DDBJ databases">
        <authorList>
            <consortium name="Pathogen Informatics"/>
        </authorList>
    </citation>
    <scope>NUCLEOTIDE SEQUENCE [LARGE SCALE GENOMIC DNA]</scope>
    <source>
        <strain evidence="10 14">2789STDY5608851</strain>
        <strain evidence="9 15">2789STDY5834961</strain>
    </source>
</reference>
<evidence type="ECO:0000256" key="1">
    <source>
        <dbReference type="ARBA" id="ARBA00004651"/>
    </source>
</evidence>
<reference evidence="16 17" key="2">
    <citation type="journal article" date="2019" name="Nat. Med.">
        <title>A library of human gut bacterial isolates paired with longitudinal multiomics data enables mechanistic microbiome research.</title>
        <authorList>
            <person name="Poyet M."/>
            <person name="Groussin M."/>
            <person name="Gibbons S.M."/>
            <person name="Avila-Pacheco J."/>
            <person name="Jiang X."/>
            <person name="Kearney S.M."/>
            <person name="Perrotta A.R."/>
            <person name="Berdy B."/>
            <person name="Zhao S."/>
            <person name="Lieberman T.D."/>
            <person name="Swanson P.K."/>
            <person name="Smith M."/>
            <person name="Roesemann S."/>
            <person name="Alexander J.E."/>
            <person name="Rich S.A."/>
            <person name="Livny J."/>
            <person name="Vlamakis H."/>
            <person name="Clish C."/>
            <person name="Bullock K."/>
            <person name="Deik A."/>
            <person name="Scott J."/>
            <person name="Pierce K.A."/>
            <person name="Xavier R.J."/>
            <person name="Alm E.J."/>
        </authorList>
    </citation>
    <scope>NUCLEOTIDE SEQUENCE [LARGE SCALE GENOMIC DNA]</scope>
    <source>
        <strain evidence="11 17">BIOML-A1</strain>
        <strain evidence="12 16">BIOML-A7</strain>
    </source>
</reference>
<dbReference type="EMBL" id="JAAIOD010000021">
    <property type="protein sequence ID" value="NSE59021.1"/>
    <property type="molecule type" value="Genomic_DNA"/>
</dbReference>
<keyword evidence="5 8" id="KW-0812">Transmembrane</keyword>
<dbReference type="OrthoDB" id="9804874at2"/>
<protein>
    <submittedName>
        <fullName evidence="13">Alanine:cation symporter family protein</fullName>
    </submittedName>
    <submittedName>
        <fullName evidence="10">Na+/alanine symporter</fullName>
    </submittedName>
</protein>
<evidence type="ECO:0000313" key="15">
    <source>
        <dbReference type="Proteomes" id="UP000095597"/>
    </source>
</evidence>
<keyword evidence="6 8" id="KW-1133">Transmembrane helix</keyword>
<organism evidence="10 14">
    <name type="scientific">Dorea longicatena</name>
    <dbReference type="NCBI Taxonomy" id="88431"/>
    <lineage>
        <taxon>Bacteria</taxon>
        <taxon>Bacillati</taxon>
        <taxon>Bacillota</taxon>
        <taxon>Clostridia</taxon>
        <taxon>Lachnospirales</taxon>
        <taxon>Lachnospiraceae</taxon>
        <taxon>Dorea</taxon>
    </lineage>
</organism>
<evidence type="ECO:0000256" key="5">
    <source>
        <dbReference type="ARBA" id="ARBA00022692"/>
    </source>
</evidence>
<dbReference type="Proteomes" id="UP000449249">
    <property type="component" value="Unassembled WGS sequence"/>
</dbReference>
<keyword evidence="7 8" id="KW-0472">Membrane</keyword>
<dbReference type="InterPro" id="IPR001463">
    <property type="entry name" value="Na/Ala_symport"/>
</dbReference>
<accession>A0A174GV97</accession>
<evidence type="ECO:0000313" key="17">
    <source>
        <dbReference type="Proteomes" id="UP000449249"/>
    </source>
</evidence>
<evidence type="ECO:0000313" key="10">
    <source>
        <dbReference type="EMBL" id="CUO64770.1"/>
    </source>
</evidence>
<proteinExistence type="inferred from homology"/>
<dbReference type="Proteomes" id="UP000095597">
    <property type="component" value="Unassembled WGS sequence"/>
</dbReference>
<keyword evidence="4" id="KW-1003">Cell membrane</keyword>
<sequence>MLWNISDVLMGVMAIINIPVILILSNTAMKALKDYERQLKMGMNPVFKSKDIGMKEKLDCWK</sequence>
<dbReference type="Proteomes" id="UP000095380">
    <property type="component" value="Unassembled WGS sequence"/>
</dbReference>
<evidence type="ECO:0000313" key="16">
    <source>
        <dbReference type="Proteomes" id="UP000446719"/>
    </source>
</evidence>
<dbReference type="AlphaFoldDB" id="A0A174GV97"/>
<evidence type="ECO:0000256" key="6">
    <source>
        <dbReference type="ARBA" id="ARBA00022989"/>
    </source>
</evidence>
<evidence type="ECO:0000256" key="8">
    <source>
        <dbReference type="SAM" id="Phobius"/>
    </source>
</evidence>
<dbReference type="GO" id="GO:0005283">
    <property type="term" value="F:amino acid:sodium symporter activity"/>
    <property type="evidence" value="ECO:0007669"/>
    <property type="project" value="InterPro"/>
</dbReference>
<dbReference type="EMBL" id="WWSH01000005">
    <property type="protein sequence ID" value="MZK10389.1"/>
    <property type="molecule type" value="Genomic_DNA"/>
</dbReference>
<evidence type="ECO:0000256" key="4">
    <source>
        <dbReference type="ARBA" id="ARBA00022475"/>
    </source>
</evidence>
<dbReference type="Proteomes" id="UP000724058">
    <property type="component" value="Unassembled WGS sequence"/>
</dbReference>
<evidence type="ECO:0000313" key="14">
    <source>
        <dbReference type="Proteomes" id="UP000095380"/>
    </source>
</evidence>
<evidence type="ECO:0000313" key="12">
    <source>
        <dbReference type="EMBL" id="MZK18108.1"/>
    </source>
</evidence>
<comment type="similarity">
    <text evidence="2">Belongs to the alanine or glycine:cation symporter (AGCS) (TC 2.A.25) family.</text>
</comment>
<feature type="transmembrane region" description="Helical" evidence="8">
    <location>
        <begin position="12"/>
        <end position="32"/>
    </location>
</feature>
<dbReference type="EMBL" id="CYXO01000025">
    <property type="protein sequence ID" value="CUN24789.1"/>
    <property type="molecule type" value="Genomic_DNA"/>
</dbReference>
<evidence type="ECO:0000256" key="7">
    <source>
        <dbReference type="ARBA" id="ARBA00023136"/>
    </source>
</evidence>
<reference evidence="13" key="3">
    <citation type="journal article" date="2020" name="Cell Host Microbe">
        <title>Functional and Genomic Variation between Human-Derived Isolates of Lachnospiraceae Reveals Inter- and Intra-Species Diversity.</title>
        <authorList>
            <person name="Sorbara M.T."/>
            <person name="Littmann E.R."/>
            <person name="Fontana E."/>
            <person name="Moody T.U."/>
            <person name="Kohout C.E."/>
            <person name="Gjonbalaj M."/>
            <person name="Eaton V."/>
            <person name="Seok R."/>
            <person name="Leiner I.M."/>
            <person name="Pamer E.G."/>
        </authorList>
    </citation>
    <scope>NUCLEOTIDE SEQUENCE</scope>
    <source>
        <strain evidence="13">MSK.10.16</strain>
    </source>
</reference>
<dbReference type="GO" id="GO:0005886">
    <property type="term" value="C:plasma membrane"/>
    <property type="evidence" value="ECO:0007669"/>
    <property type="project" value="UniProtKB-SubCell"/>
</dbReference>
<evidence type="ECO:0000313" key="11">
    <source>
        <dbReference type="EMBL" id="MZK10389.1"/>
    </source>
</evidence>
<dbReference type="RefSeq" id="WP_055195633.1">
    <property type="nucleotide sequence ID" value="NZ_CAXSPU010000010.1"/>
</dbReference>
<dbReference type="EMBL" id="CYYM01000023">
    <property type="protein sequence ID" value="CUO64770.1"/>
    <property type="molecule type" value="Genomic_DNA"/>
</dbReference>
<dbReference type="Pfam" id="PF01235">
    <property type="entry name" value="Na_Ala_symp"/>
    <property type="match status" value="1"/>
</dbReference>
<evidence type="ECO:0000313" key="13">
    <source>
        <dbReference type="EMBL" id="NSE59021.1"/>
    </source>
</evidence>
<evidence type="ECO:0000256" key="3">
    <source>
        <dbReference type="ARBA" id="ARBA00022448"/>
    </source>
</evidence>
<comment type="subcellular location">
    <subcellularLocation>
        <location evidence="1">Cell membrane</location>
        <topology evidence="1">Multi-pass membrane protein</topology>
    </subcellularLocation>
</comment>
<name>A0A174GV97_9FIRM</name>
<dbReference type="Proteomes" id="UP000446719">
    <property type="component" value="Unassembled WGS sequence"/>
</dbReference>
<reference evidence="13" key="4">
    <citation type="submission" date="2020-02" db="EMBL/GenBank/DDBJ databases">
        <authorList>
            <person name="Littmann E."/>
            <person name="Sorbara M."/>
        </authorList>
    </citation>
    <scope>NUCLEOTIDE SEQUENCE</scope>
    <source>
        <strain evidence="13">MSK.10.16</strain>
    </source>
</reference>
<evidence type="ECO:0000256" key="2">
    <source>
        <dbReference type="ARBA" id="ARBA00009261"/>
    </source>
</evidence>
<dbReference type="EMBL" id="WWSB01000008">
    <property type="protein sequence ID" value="MZK18108.1"/>
    <property type="molecule type" value="Genomic_DNA"/>
</dbReference>
<evidence type="ECO:0000313" key="9">
    <source>
        <dbReference type="EMBL" id="CUN24789.1"/>
    </source>
</evidence>